<dbReference type="CDD" id="cd04301">
    <property type="entry name" value="NAT_SF"/>
    <property type="match status" value="1"/>
</dbReference>
<dbReference type="Gene3D" id="3.40.630.30">
    <property type="match status" value="1"/>
</dbReference>
<dbReference type="InterPro" id="IPR016181">
    <property type="entry name" value="Acyl_CoA_acyltransferase"/>
</dbReference>
<dbReference type="AlphaFoldDB" id="A0A7D5XCD7"/>
<gene>
    <name evidence="2" type="ORF">Sv326_0790</name>
</gene>
<dbReference type="SUPFAM" id="SSF55729">
    <property type="entry name" value="Acyl-CoA N-acyltransferases (Nat)"/>
    <property type="match status" value="1"/>
</dbReference>
<organism evidence="2 3">
    <name type="scientific">Fermentimicrarchaeum limneticum</name>
    <dbReference type="NCBI Taxonomy" id="2795018"/>
    <lineage>
        <taxon>Archaea</taxon>
        <taxon>Candidatus Micrarchaeota</taxon>
        <taxon>Candidatus Fermentimicrarchaeales</taxon>
        <taxon>Candidatus Fermentimicrarchaeaceae</taxon>
        <taxon>Candidatus Fermentimicrarchaeum</taxon>
    </lineage>
</organism>
<dbReference type="InterPro" id="IPR000182">
    <property type="entry name" value="GNAT_dom"/>
</dbReference>
<dbReference type="EMBL" id="CP058998">
    <property type="protein sequence ID" value="QLJ52965.1"/>
    <property type="molecule type" value="Genomic_DNA"/>
</dbReference>
<dbReference type="GO" id="GO:0016747">
    <property type="term" value="F:acyltransferase activity, transferring groups other than amino-acyl groups"/>
    <property type="evidence" value="ECO:0007669"/>
    <property type="project" value="InterPro"/>
</dbReference>
<evidence type="ECO:0000259" key="1">
    <source>
        <dbReference type="PROSITE" id="PS51186"/>
    </source>
</evidence>
<accession>A0A7D5XCD7</accession>
<feature type="domain" description="N-acetyltransferase" evidence="1">
    <location>
        <begin position="3"/>
        <end position="151"/>
    </location>
</feature>
<keyword evidence="2" id="KW-0808">Transferase</keyword>
<evidence type="ECO:0000313" key="2">
    <source>
        <dbReference type="EMBL" id="QLJ52965.1"/>
    </source>
</evidence>
<evidence type="ECO:0000313" key="3">
    <source>
        <dbReference type="Proteomes" id="UP000510821"/>
    </source>
</evidence>
<dbReference type="Proteomes" id="UP000510821">
    <property type="component" value="Chromosome"/>
</dbReference>
<dbReference type="KEGG" id="flt:Sv326_0790"/>
<proteinExistence type="predicted"/>
<protein>
    <submittedName>
        <fullName evidence="2">Acetyltransferase (GNAT) family protein</fullName>
    </submittedName>
</protein>
<dbReference type="PROSITE" id="PS51186">
    <property type="entry name" value="GNAT"/>
    <property type="match status" value="1"/>
</dbReference>
<sequence length="151" mass="17824">MDLTIRNAKLQDIGFVLSGIREIFKIENDIFVYNEKKKLVSNAIRDKHIRVVMKGGRSVGFLWFRISDLTPFGLDYGKWSRKYCWISFVYAVKSYRNQGIGSLLYDDIMRICKKRRVKQIMLDVFTVNKKSASFHKKRGFKPLLSIYRKTL</sequence>
<name>A0A7D5XCD7_FERL1</name>
<reference evidence="3" key="1">
    <citation type="submission" date="2020-07" db="EMBL/GenBank/DDBJ databases">
        <title>Metabolic diversity and evolutionary history of the archaeal phylum ###Micrarchaeota### uncovered from a freshwater lake metagenome.</title>
        <authorList>
            <person name="Kadnikov V.V."/>
            <person name="Savvichev A.S."/>
            <person name="Mardanov A.V."/>
            <person name="Beletsky A.V."/>
            <person name="Chupakov A.V."/>
            <person name="Kokryatskaya N.M."/>
            <person name="Pimenov N.V."/>
            <person name="Ravin N.V."/>
        </authorList>
    </citation>
    <scope>NUCLEOTIDE SEQUENCE [LARGE SCALE GENOMIC DNA]</scope>
</reference>
<dbReference type="Pfam" id="PF00583">
    <property type="entry name" value="Acetyltransf_1"/>
    <property type="match status" value="1"/>
</dbReference>